<keyword evidence="2" id="KW-1185">Reference proteome</keyword>
<comment type="caution">
    <text evidence="1">The sequence shown here is derived from an EMBL/GenBank/DDBJ whole genome shotgun (WGS) entry which is preliminary data.</text>
</comment>
<organism evidence="1 2">
    <name type="scientific">Pullulanibacillus pueri</name>
    <dbReference type="NCBI Taxonomy" id="1437324"/>
    <lineage>
        <taxon>Bacteria</taxon>
        <taxon>Bacillati</taxon>
        <taxon>Bacillota</taxon>
        <taxon>Bacilli</taxon>
        <taxon>Bacillales</taxon>
        <taxon>Sporolactobacillaceae</taxon>
        <taxon>Pullulanibacillus</taxon>
    </lineage>
</organism>
<gene>
    <name evidence="1" type="ORF">GCM10007096_30220</name>
</gene>
<evidence type="ECO:0000313" key="2">
    <source>
        <dbReference type="Proteomes" id="UP000656813"/>
    </source>
</evidence>
<dbReference type="AlphaFoldDB" id="A0A8J2ZY01"/>
<dbReference type="EMBL" id="BMFV01000026">
    <property type="protein sequence ID" value="GGH85256.1"/>
    <property type="molecule type" value="Genomic_DNA"/>
</dbReference>
<name>A0A8J2ZY01_9BACL</name>
<reference evidence="1" key="1">
    <citation type="journal article" date="2014" name="Int. J. Syst. Evol. Microbiol.">
        <title>Complete genome sequence of Corynebacterium casei LMG S-19264T (=DSM 44701T), isolated from a smear-ripened cheese.</title>
        <authorList>
            <consortium name="US DOE Joint Genome Institute (JGI-PGF)"/>
            <person name="Walter F."/>
            <person name="Albersmeier A."/>
            <person name="Kalinowski J."/>
            <person name="Ruckert C."/>
        </authorList>
    </citation>
    <scope>NUCLEOTIDE SEQUENCE</scope>
    <source>
        <strain evidence="1">CGMCC 1.12777</strain>
    </source>
</reference>
<evidence type="ECO:0000313" key="1">
    <source>
        <dbReference type="EMBL" id="GGH85256.1"/>
    </source>
</evidence>
<dbReference type="RefSeq" id="WP_188498220.1">
    <property type="nucleotide sequence ID" value="NZ_BMFV01000026.1"/>
</dbReference>
<accession>A0A8J2ZY01</accession>
<proteinExistence type="predicted"/>
<reference evidence="1" key="2">
    <citation type="submission" date="2020-09" db="EMBL/GenBank/DDBJ databases">
        <authorList>
            <person name="Sun Q."/>
            <person name="Zhou Y."/>
        </authorList>
    </citation>
    <scope>NUCLEOTIDE SEQUENCE</scope>
    <source>
        <strain evidence="1">CGMCC 1.12777</strain>
    </source>
</reference>
<sequence>MLGALFTEEEICEIEYLVKKELEELSFEIDDSRINHMVRRAMEERYQILFKIFKRFASSEDCIKFMRQPSQKNINE</sequence>
<dbReference type="Proteomes" id="UP000656813">
    <property type="component" value="Unassembled WGS sequence"/>
</dbReference>
<protein>
    <submittedName>
        <fullName evidence="1">Uncharacterized protein</fullName>
    </submittedName>
</protein>